<evidence type="ECO:0000313" key="2">
    <source>
        <dbReference type="Proteomes" id="UP000011663"/>
    </source>
</evidence>
<dbReference type="SUPFAM" id="SSF53335">
    <property type="entry name" value="S-adenosyl-L-methionine-dependent methyltransferases"/>
    <property type="match status" value="1"/>
</dbReference>
<dbReference type="EMBL" id="ALNZ01000031">
    <property type="protein sequence ID" value="EKV56382.1"/>
    <property type="molecule type" value="Genomic_DNA"/>
</dbReference>
<gene>
    <name evidence="1" type="ORF">A966_10732</name>
</gene>
<dbReference type="Proteomes" id="UP000011663">
    <property type="component" value="Unassembled WGS sequence"/>
</dbReference>
<evidence type="ECO:0000313" key="1">
    <source>
        <dbReference type="EMBL" id="EKV56382.1"/>
    </source>
</evidence>
<evidence type="ECO:0008006" key="3">
    <source>
        <dbReference type="Google" id="ProtNLM"/>
    </source>
</evidence>
<proteinExistence type="predicted"/>
<dbReference type="GeneID" id="66489140"/>
<dbReference type="AlphaFoldDB" id="A0A2U4EYA7"/>
<dbReference type="Pfam" id="PF13578">
    <property type="entry name" value="Methyltransf_24"/>
    <property type="match status" value="1"/>
</dbReference>
<organism evidence="1 2">
    <name type="scientific">Brachyspira hampsonii 30446</name>
    <dbReference type="NCBI Taxonomy" id="1289135"/>
    <lineage>
        <taxon>Bacteria</taxon>
        <taxon>Pseudomonadati</taxon>
        <taxon>Spirochaetota</taxon>
        <taxon>Spirochaetia</taxon>
        <taxon>Brachyspirales</taxon>
        <taxon>Brachyspiraceae</taxon>
        <taxon>Brachyspira</taxon>
    </lineage>
</organism>
<reference evidence="1 2" key="1">
    <citation type="submission" date="2012-07" db="EMBL/GenBank/DDBJ databases">
        <title>Genome sequence of Brachyspira sp. 30446, isolated from a pig with mucohaemorrhagic colitis.</title>
        <authorList>
            <person name="Rubin J.E."/>
            <person name="Fernando C."/>
            <person name="Harding J.C.S."/>
            <person name="Hill J.E."/>
        </authorList>
    </citation>
    <scope>NUCLEOTIDE SEQUENCE [LARGE SCALE GENOMIC DNA]</scope>
    <source>
        <strain evidence="1 2">30446</strain>
    </source>
</reference>
<dbReference type="OrthoDB" id="2067924at2"/>
<dbReference type="STRING" id="1289135.A966_10732"/>
<dbReference type="RefSeq" id="WP_008725219.1">
    <property type="nucleotide sequence ID" value="NZ_JH994111.1"/>
</dbReference>
<dbReference type="Gene3D" id="3.40.50.150">
    <property type="entry name" value="Vaccinia Virus protein VP39"/>
    <property type="match status" value="1"/>
</dbReference>
<protein>
    <recommendedName>
        <fullName evidence="3">Class I SAM-dependent methyltransferase</fullName>
    </recommendedName>
</protein>
<dbReference type="InterPro" id="IPR029063">
    <property type="entry name" value="SAM-dependent_MTases_sf"/>
</dbReference>
<name>A0A2U4EYA7_9SPIR</name>
<sequence length="316" mass="36693">MIISKPETYEDNMVDNINYILDETSASINSHYGKAPASEMTIMHRKFLNGIIRQNKPKKILELGVSAGGSSAIILNAINDIDNSFLYSIDYSDKYYRNPSKEVGWIVKEKFNNMTNKWKLYTGATAAKFIEEIGYDIDICLLDTMHINPGEFIDLLIILPYMKKGGIIILHDTSMHIYPGLEHVYTNGVLFSCLKGKKFNISESTIKDVGNIGAVILDENIMEYVFDYFYLLTLPWQYLPKLKDIVDIENIFSKHYKSHLVKLFSNISSYYYDMLEKGEVKNDKIEYLDNKINRLVNSIAWWIPIRKWRDNFRNKI</sequence>
<accession>A0A2U4EYA7</accession>
<comment type="caution">
    <text evidence="1">The sequence shown here is derived from an EMBL/GenBank/DDBJ whole genome shotgun (WGS) entry which is preliminary data.</text>
</comment>